<proteinExistence type="predicted"/>
<keyword evidence="1" id="KW-0732">Signal</keyword>
<protein>
    <submittedName>
        <fullName evidence="2">Uncharacterized protein</fullName>
    </submittedName>
</protein>
<feature type="signal peptide" evidence="1">
    <location>
        <begin position="1"/>
        <end position="24"/>
    </location>
</feature>
<evidence type="ECO:0000256" key="1">
    <source>
        <dbReference type="SAM" id="SignalP"/>
    </source>
</evidence>
<reference evidence="2" key="1">
    <citation type="submission" date="2020-02" db="EMBL/GenBank/DDBJ databases">
        <authorList>
            <person name="Shen X.-R."/>
            <person name="Zhang Y.-X."/>
        </authorList>
    </citation>
    <scope>NUCLEOTIDE SEQUENCE</scope>
    <source>
        <strain evidence="2">SYP-B3998</strain>
    </source>
</reference>
<dbReference type="RefSeq" id="WP_163940268.1">
    <property type="nucleotide sequence ID" value="NZ_JAAIKC010000001.1"/>
</dbReference>
<organism evidence="2">
    <name type="scientific">Paenibacillus sp. SYP-B3998</name>
    <dbReference type="NCBI Taxonomy" id="2678564"/>
    <lineage>
        <taxon>Bacteria</taxon>
        <taxon>Bacillati</taxon>
        <taxon>Bacillota</taxon>
        <taxon>Bacilli</taxon>
        <taxon>Bacillales</taxon>
        <taxon>Paenibacillaceae</taxon>
        <taxon>Paenibacillus</taxon>
    </lineage>
</organism>
<comment type="caution">
    <text evidence="2">The sequence shown here is derived from an EMBL/GenBank/DDBJ whole genome shotgun (WGS) entry which is preliminary data.</text>
</comment>
<name>A0A6G3ZSD0_9BACL</name>
<sequence length="92" mass="10148">MKMKKILLAASIVAALALSSSVQAATSHTTSTSAPNGIIKVKVHINFSKSLYPTTNSIPRNYSTDEFDDLRFYDVADKGTYWDVTYLSLQEV</sequence>
<accession>A0A6G3ZSD0</accession>
<evidence type="ECO:0000313" key="2">
    <source>
        <dbReference type="EMBL" id="NEW04614.1"/>
    </source>
</evidence>
<feature type="chain" id="PRO_5026242298" evidence="1">
    <location>
        <begin position="25"/>
        <end position="92"/>
    </location>
</feature>
<gene>
    <name evidence="2" type="ORF">GK047_01065</name>
</gene>
<dbReference type="EMBL" id="JAAIKC010000001">
    <property type="protein sequence ID" value="NEW04614.1"/>
    <property type="molecule type" value="Genomic_DNA"/>
</dbReference>
<dbReference type="AlphaFoldDB" id="A0A6G3ZSD0"/>